<dbReference type="AlphaFoldDB" id="A0A9X4RHB6"/>
<evidence type="ECO:0000313" key="2">
    <source>
        <dbReference type="Proteomes" id="UP001152872"/>
    </source>
</evidence>
<dbReference type="RefSeq" id="WP_144052489.1">
    <property type="nucleotide sequence ID" value="NZ_VBTY01000041.1"/>
</dbReference>
<comment type="caution">
    <text evidence="1">The sequence shown here is derived from an EMBL/GenBank/DDBJ whole genome shotgun (WGS) entry which is preliminary data.</text>
</comment>
<organism evidence="1 2">
    <name type="scientific">Pseudanabaena catenata USMAC16</name>
    <dbReference type="NCBI Taxonomy" id="1855837"/>
    <lineage>
        <taxon>Bacteria</taxon>
        <taxon>Bacillati</taxon>
        <taxon>Cyanobacteriota</taxon>
        <taxon>Cyanophyceae</taxon>
        <taxon>Pseudanabaenales</taxon>
        <taxon>Pseudanabaenaceae</taxon>
        <taxon>Pseudanabaena</taxon>
    </lineage>
</organism>
<evidence type="ECO:0000313" key="1">
    <source>
        <dbReference type="EMBL" id="MDG3494311.1"/>
    </source>
</evidence>
<proteinExistence type="predicted"/>
<name>A0A9X4RHB6_9CYAN</name>
<gene>
    <name evidence="1" type="ORF">FEV09_07040</name>
</gene>
<reference evidence="1" key="1">
    <citation type="submission" date="2019-05" db="EMBL/GenBank/DDBJ databases">
        <title>Whole genome sequencing of Pseudanabaena catenata USMAC16.</title>
        <authorList>
            <person name="Khan Z."/>
            <person name="Omar W.M."/>
            <person name="Convey P."/>
            <person name="Merican F."/>
            <person name="Najimudin N."/>
        </authorList>
    </citation>
    <scope>NUCLEOTIDE SEQUENCE</scope>
    <source>
        <strain evidence="1">USMAC16</strain>
    </source>
</reference>
<sequence length="61" mass="7030">MAIAVIILTRITEFLLQVQPIEALSQVSAITDQTNHKEIVESVAKQRFQQFPWFGFERKAL</sequence>
<protein>
    <submittedName>
        <fullName evidence="1">Uncharacterized protein</fullName>
    </submittedName>
</protein>
<dbReference type="EMBL" id="VBTY01000041">
    <property type="protein sequence ID" value="MDG3494311.1"/>
    <property type="molecule type" value="Genomic_DNA"/>
</dbReference>
<keyword evidence="2" id="KW-1185">Reference proteome</keyword>
<accession>A0A9X4RHB6</accession>
<dbReference type="Proteomes" id="UP001152872">
    <property type="component" value="Unassembled WGS sequence"/>
</dbReference>